<dbReference type="PRINTS" id="PR00125">
    <property type="entry name" value="ATPASEDELTA"/>
</dbReference>
<dbReference type="GO" id="GO:0005886">
    <property type="term" value="C:plasma membrane"/>
    <property type="evidence" value="ECO:0007669"/>
    <property type="project" value="UniProtKB-SubCell"/>
</dbReference>
<evidence type="ECO:0000256" key="5">
    <source>
        <dbReference type="ARBA" id="ARBA00023136"/>
    </source>
</evidence>
<keyword evidence="6 7" id="KW-0066">ATP synthesis</keyword>
<dbReference type="Gene3D" id="1.10.520.20">
    <property type="entry name" value="N-terminal domain of the delta subunit of the F1F0-ATP synthase"/>
    <property type="match status" value="1"/>
</dbReference>
<dbReference type="InterPro" id="IPR026015">
    <property type="entry name" value="ATP_synth_OSCP/delta_N_sf"/>
</dbReference>
<dbReference type="HAMAP" id="MF_01416">
    <property type="entry name" value="ATP_synth_delta_bact"/>
    <property type="match status" value="1"/>
</dbReference>
<keyword evidence="7" id="KW-1003">Cell membrane</keyword>
<evidence type="ECO:0000313" key="8">
    <source>
        <dbReference type="EMBL" id="KAA9039389.1"/>
    </source>
</evidence>
<dbReference type="GO" id="GO:0046933">
    <property type="term" value="F:proton-transporting ATP synthase activity, rotational mechanism"/>
    <property type="evidence" value="ECO:0007669"/>
    <property type="project" value="UniProtKB-UniRule"/>
</dbReference>
<evidence type="ECO:0000313" key="9">
    <source>
        <dbReference type="Proteomes" id="UP000326903"/>
    </source>
</evidence>
<evidence type="ECO:0000256" key="3">
    <source>
        <dbReference type="ARBA" id="ARBA00022781"/>
    </source>
</evidence>
<dbReference type="AlphaFoldDB" id="A0A5J5IK46"/>
<dbReference type="PANTHER" id="PTHR11910">
    <property type="entry name" value="ATP SYNTHASE DELTA CHAIN"/>
    <property type="match status" value="1"/>
</dbReference>
<dbReference type="SUPFAM" id="SSF47928">
    <property type="entry name" value="N-terminal domain of the delta subunit of the F1F0-ATP synthase"/>
    <property type="match status" value="1"/>
</dbReference>
<keyword evidence="2 7" id="KW-0813">Transport</keyword>
<comment type="caution">
    <text evidence="8">The sequence shown here is derived from an EMBL/GenBank/DDBJ whole genome shotgun (WGS) entry which is preliminary data.</text>
</comment>
<gene>
    <name evidence="7 8" type="primary">atpH</name>
    <name evidence="8" type="ORF">FW778_11220</name>
</gene>
<keyword evidence="5 7" id="KW-0472">Membrane</keyword>
<evidence type="ECO:0000256" key="4">
    <source>
        <dbReference type="ARBA" id="ARBA00023065"/>
    </source>
</evidence>
<organism evidence="8 9">
    <name type="scientific">Ginsengibacter hankyongi</name>
    <dbReference type="NCBI Taxonomy" id="2607284"/>
    <lineage>
        <taxon>Bacteria</taxon>
        <taxon>Pseudomonadati</taxon>
        <taxon>Bacteroidota</taxon>
        <taxon>Chitinophagia</taxon>
        <taxon>Chitinophagales</taxon>
        <taxon>Chitinophagaceae</taxon>
        <taxon>Ginsengibacter</taxon>
    </lineage>
</organism>
<reference evidence="8 9" key="1">
    <citation type="submission" date="2019-09" db="EMBL/GenBank/DDBJ databases">
        <title>Draft genome sequence of Ginsengibacter sp. BR5-29.</title>
        <authorList>
            <person name="Im W.-T."/>
        </authorList>
    </citation>
    <scope>NUCLEOTIDE SEQUENCE [LARGE SCALE GENOMIC DNA]</scope>
    <source>
        <strain evidence="8 9">BR5-29</strain>
    </source>
</reference>
<comment type="function">
    <text evidence="7">This protein is part of the stalk that links CF(0) to CF(1). It either transmits conformational changes from CF(0) to CF(1) or is implicated in proton conduction.</text>
</comment>
<keyword evidence="4 7" id="KW-0406">Ion transport</keyword>
<dbReference type="Pfam" id="PF00213">
    <property type="entry name" value="OSCP"/>
    <property type="match status" value="1"/>
</dbReference>
<keyword evidence="3 7" id="KW-0375">Hydrogen ion transport</keyword>
<dbReference type="EMBL" id="VYQF01000002">
    <property type="protein sequence ID" value="KAA9039389.1"/>
    <property type="molecule type" value="Genomic_DNA"/>
</dbReference>
<protein>
    <recommendedName>
        <fullName evidence="7">ATP synthase subunit delta</fullName>
    </recommendedName>
    <alternativeName>
        <fullName evidence="7">ATP synthase F(1) sector subunit delta</fullName>
    </alternativeName>
    <alternativeName>
        <fullName evidence="7">F-type ATPase subunit delta</fullName>
        <shortName evidence="7">F-ATPase subunit delta</shortName>
    </alternativeName>
</protein>
<comment type="function">
    <text evidence="7">F(1)F(0) ATP synthase produces ATP from ADP in the presence of a proton or sodium gradient. F-type ATPases consist of two structural domains, F(1) containing the extramembraneous catalytic core and F(0) containing the membrane proton channel, linked together by a central stalk and a peripheral stalk. During catalysis, ATP synthesis in the catalytic domain of F(1) is coupled via a rotary mechanism of the central stalk subunits to proton translocation.</text>
</comment>
<comment type="subcellular location">
    <subcellularLocation>
        <location evidence="7">Cell membrane</location>
        <topology evidence="7">Peripheral membrane protein</topology>
    </subcellularLocation>
    <subcellularLocation>
        <location evidence="1">Membrane</location>
    </subcellularLocation>
</comment>
<evidence type="ECO:0000256" key="7">
    <source>
        <dbReference type="HAMAP-Rule" id="MF_01416"/>
    </source>
</evidence>
<keyword evidence="7" id="KW-0139">CF(1)</keyword>
<comment type="similarity">
    <text evidence="7">Belongs to the ATPase delta chain family.</text>
</comment>
<evidence type="ECO:0000256" key="1">
    <source>
        <dbReference type="ARBA" id="ARBA00004370"/>
    </source>
</evidence>
<proteinExistence type="inferred from homology"/>
<accession>A0A5J5IK46</accession>
<dbReference type="InterPro" id="IPR000711">
    <property type="entry name" value="ATPase_OSCP/dsu"/>
</dbReference>
<name>A0A5J5IK46_9BACT</name>
<dbReference type="GO" id="GO:0045259">
    <property type="term" value="C:proton-transporting ATP synthase complex"/>
    <property type="evidence" value="ECO:0007669"/>
    <property type="project" value="UniProtKB-KW"/>
</dbReference>
<keyword evidence="9" id="KW-1185">Reference proteome</keyword>
<evidence type="ECO:0000256" key="2">
    <source>
        <dbReference type="ARBA" id="ARBA00022448"/>
    </source>
</evidence>
<dbReference type="Proteomes" id="UP000326903">
    <property type="component" value="Unassembled WGS sequence"/>
</dbReference>
<sequence length="187" mass="21171">MQNPRLAERYAKSLIDLSLELQQLDAVHQDMDLLHSICKQSREFVLLLNSPIISADKKHKIINSITDGKISKITQTFIQLLCSKNRESNLPGIVTSFIELFNIIKGIHKVKLTTATPVSEAIKNSFVEKIKASTNIEIIEIETKVNENLIGGFTLEMDGKLIDASIQRDLNDVKKQFANNDYIHKLR</sequence>
<dbReference type="RefSeq" id="WP_150414800.1">
    <property type="nucleotide sequence ID" value="NZ_VYQF01000002.1"/>
</dbReference>
<dbReference type="NCBIfam" id="TIGR01145">
    <property type="entry name" value="ATP_synt_delta"/>
    <property type="match status" value="1"/>
</dbReference>
<evidence type="ECO:0000256" key="6">
    <source>
        <dbReference type="ARBA" id="ARBA00023310"/>
    </source>
</evidence>